<name>A0A7J6V745_THATH</name>
<dbReference type="OrthoDB" id="531008at2759"/>
<dbReference type="AlphaFoldDB" id="A0A7J6V745"/>
<dbReference type="Pfam" id="PF01459">
    <property type="entry name" value="Porin_3"/>
    <property type="match status" value="1"/>
</dbReference>
<dbReference type="InterPro" id="IPR023614">
    <property type="entry name" value="Porin_dom_sf"/>
</dbReference>
<gene>
    <name evidence="3" type="ORF">FRX31_029992</name>
</gene>
<keyword evidence="4" id="KW-1185">Reference proteome</keyword>
<dbReference type="GO" id="GO:0005741">
    <property type="term" value="C:mitochondrial outer membrane"/>
    <property type="evidence" value="ECO:0007669"/>
    <property type="project" value="InterPro"/>
</dbReference>
<evidence type="ECO:0000256" key="1">
    <source>
        <dbReference type="ARBA" id="ARBA00009624"/>
    </source>
</evidence>
<dbReference type="PANTHER" id="PTHR11743:SF70">
    <property type="entry name" value="GH26960P-RELATED"/>
    <property type="match status" value="1"/>
</dbReference>
<proteinExistence type="inferred from homology"/>
<protein>
    <submittedName>
        <fullName evidence="3">Mitochondrial outer membrane protein porin</fullName>
    </submittedName>
</protein>
<dbReference type="PANTHER" id="PTHR11743">
    <property type="entry name" value="VOLTAGE-DEPENDENT ANION-SELECTIVE CHANNEL"/>
    <property type="match status" value="1"/>
</dbReference>
<reference evidence="3 4" key="1">
    <citation type="submission" date="2020-06" db="EMBL/GenBank/DDBJ databases">
        <title>Transcriptomic and genomic resources for Thalictrum thalictroides and T. hernandezii: Facilitating candidate gene discovery in an emerging model plant lineage.</title>
        <authorList>
            <person name="Arias T."/>
            <person name="Riano-Pachon D.M."/>
            <person name="Di Stilio V.S."/>
        </authorList>
    </citation>
    <scope>NUCLEOTIDE SEQUENCE [LARGE SCALE GENOMIC DNA]</scope>
    <source>
        <strain evidence="4">cv. WT478/WT964</strain>
        <tissue evidence="3">Leaves</tissue>
    </source>
</reference>
<dbReference type="EMBL" id="JABWDY010037440">
    <property type="protein sequence ID" value="KAF5180421.1"/>
    <property type="molecule type" value="Genomic_DNA"/>
</dbReference>
<comment type="caution">
    <text evidence="3">The sequence shown here is derived from an EMBL/GenBank/DDBJ whole genome shotgun (WGS) entry which is preliminary data.</text>
</comment>
<dbReference type="InterPro" id="IPR001925">
    <property type="entry name" value="Porin_Euk"/>
</dbReference>
<feature type="domain" description="Sucrose phosphatase-like" evidence="2">
    <location>
        <begin position="321"/>
        <end position="358"/>
    </location>
</feature>
<organism evidence="3 4">
    <name type="scientific">Thalictrum thalictroides</name>
    <name type="common">Rue-anemone</name>
    <name type="synonym">Anemone thalictroides</name>
    <dbReference type="NCBI Taxonomy" id="46969"/>
    <lineage>
        <taxon>Eukaryota</taxon>
        <taxon>Viridiplantae</taxon>
        <taxon>Streptophyta</taxon>
        <taxon>Embryophyta</taxon>
        <taxon>Tracheophyta</taxon>
        <taxon>Spermatophyta</taxon>
        <taxon>Magnoliopsida</taxon>
        <taxon>Ranunculales</taxon>
        <taxon>Ranunculaceae</taxon>
        <taxon>Thalictroideae</taxon>
        <taxon>Thalictrum</taxon>
    </lineage>
</organism>
<accession>A0A7J6V745</accession>
<dbReference type="GO" id="GO:0008308">
    <property type="term" value="F:voltage-gated monoatomic anion channel activity"/>
    <property type="evidence" value="ECO:0007669"/>
    <property type="project" value="InterPro"/>
</dbReference>
<dbReference type="InterPro" id="IPR027246">
    <property type="entry name" value="Porin_Euk/Tom40"/>
</dbReference>
<evidence type="ECO:0000313" key="3">
    <source>
        <dbReference type="EMBL" id="KAF5180421.1"/>
    </source>
</evidence>
<dbReference type="GO" id="GO:0003824">
    <property type="term" value="F:catalytic activity"/>
    <property type="evidence" value="ECO:0007669"/>
    <property type="project" value="UniProtKB-ARBA"/>
</dbReference>
<evidence type="ECO:0000259" key="2">
    <source>
        <dbReference type="Pfam" id="PF05116"/>
    </source>
</evidence>
<dbReference type="Pfam" id="PF05116">
    <property type="entry name" value="S6PP"/>
    <property type="match status" value="1"/>
</dbReference>
<sequence>MPIPSILKLWTSEDNNIKLLYRDIRKETKDILYSHVYENGCGLVGSYMSGRAITFFGTRPVTSLEAGVTTKSKDIITIDLRADTSSTIPPTDEDENYNYTLTPSISFTNSVFLSKLEGSFWGRYRFAKGGIAAEFESNLFGISGIMHTKYYAVGGGLTLDTSTKQIVDFELGLRISDKEYVSTLTLEDRADLVVSSYWFPVCPDTFTAVCAQFSFRLSSRVGTLRIGGQHQLNPSTLMKMQLDNYGKIGGKVQFQWSSHVCVSMCSSVNIMETESPKIGLGLALHLRKEASSNNTKSEGQAVLRKPLKHRDFEVDLESRGKTQLDVKIVYSGGVDVAIFPQVAGKGQALAYLLKNFPVEGK</sequence>
<dbReference type="InterPro" id="IPR006380">
    <property type="entry name" value="SPP-like_dom"/>
</dbReference>
<evidence type="ECO:0000313" key="4">
    <source>
        <dbReference type="Proteomes" id="UP000554482"/>
    </source>
</evidence>
<comment type="similarity">
    <text evidence="1">Belongs to the eukaryotic mitochondrial porin (TC 1.B.8.1) family.</text>
</comment>
<dbReference type="Proteomes" id="UP000554482">
    <property type="component" value="Unassembled WGS sequence"/>
</dbReference>
<dbReference type="Gene3D" id="2.40.160.10">
    <property type="entry name" value="Porin"/>
    <property type="match status" value="1"/>
</dbReference>